<dbReference type="AlphaFoldDB" id="A0A2A6CUY6"/>
<gene>
    <name evidence="2" type="primary">WBGene00284585</name>
</gene>
<evidence type="ECO:0000313" key="3">
    <source>
        <dbReference type="Proteomes" id="UP000005239"/>
    </source>
</evidence>
<evidence type="ECO:0000256" key="1">
    <source>
        <dbReference type="SAM" id="MobiDB-lite"/>
    </source>
</evidence>
<name>A0A2A6CUY6_PRIPA</name>
<proteinExistence type="predicted"/>
<accession>A0A2A6CUY6</accession>
<dbReference type="Proteomes" id="UP000005239">
    <property type="component" value="Unassembled WGS sequence"/>
</dbReference>
<reference evidence="2" key="2">
    <citation type="submission" date="2022-06" db="UniProtKB">
        <authorList>
            <consortium name="EnsemblMetazoa"/>
        </authorList>
    </citation>
    <scope>IDENTIFICATION</scope>
    <source>
        <strain evidence="2">PS312</strain>
    </source>
</reference>
<feature type="compositionally biased region" description="Basic residues" evidence="1">
    <location>
        <begin position="82"/>
        <end position="91"/>
    </location>
</feature>
<sequence length="91" mass="10607">MSTYTERVRTLLTERRELVRRLRRDQHRIASRPPVVFSFIFDEDGRMILTAQVRFPDASGRADTTDSSTTTDTPNDYEACSCRRKPRPLSE</sequence>
<keyword evidence="3" id="KW-1185">Reference proteome</keyword>
<protein>
    <submittedName>
        <fullName evidence="2">Uncharacterized protein</fullName>
    </submittedName>
</protein>
<reference evidence="3" key="1">
    <citation type="journal article" date="2008" name="Nat. Genet.">
        <title>The Pristionchus pacificus genome provides a unique perspective on nematode lifestyle and parasitism.</title>
        <authorList>
            <person name="Dieterich C."/>
            <person name="Clifton S.W."/>
            <person name="Schuster L.N."/>
            <person name="Chinwalla A."/>
            <person name="Delehaunty K."/>
            <person name="Dinkelacker I."/>
            <person name="Fulton L."/>
            <person name="Fulton R."/>
            <person name="Godfrey J."/>
            <person name="Minx P."/>
            <person name="Mitreva M."/>
            <person name="Roeseler W."/>
            <person name="Tian H."/>
            <person name="Witte H."/>
            <person name="Yang S.P."/>
            <person name="Wilson R.K."/>
            <person name="Sommer R.J."/>
        </authorList>
    </citation>
    <scope>NUCLEOTIDE SEQUENCE [LARGE SCALE GENOMIC DNA]</scope>
    <source>
        <strain evidence="3">PS312</strain>
    </source>
</reference>
<accession>A0A8R1Z8A0</accession>
<organism evidence="2 3">
    <name type="scientific">Pristionchus pacificus</name>
    <name type="common">Parasitic nematode worm</name>
    <dbReference type="NCBI Taxonomy" id="54126"/>
    <lineage>
        <taxon>Eukaryota</taxon>
        <taxon>Metazoa</taxon>
        <taxon>Ecdysozoa</taxon>
        <taxon>Nematoda</taxon>
        <taxon>Chromadorea</taxon>
        <taxon>Rhabditida</taxon>
        <taxon>Rhabditina</taxon>
        <taxon>Diplogasteromorpha</taxon>
        <taxon>Diplogasteroidea</taxon>
        <taxon>Neodiplogasteridae</taxon>
        <taxon>Pristionchus</taxon>
    </lineage>
</organism>
<evidence type="ECO:0000313" key="2">
    <source>
        <dbReference type="EnsemblMetazoa" id="PPA46216.1"/>
    </source>
</evidence>
<dbReference type="EnsemblMetazoa" id="PPA46216.1">
    <property type="protein sequence ID" value="PPA46216.1"/>
    <property type="gene ID" value="WBGene00284585"/>
</dbReference>
<feature type="region of interest" description="Disordered" evidence="1">
    <location>
        <begin position="57"/>
        <end position="91"/>
    </location>
</feature>